<evidence type="ECO:0000313" key="3">
    <source>
        <dbReference type="Proteomes" id="UP000748752"/>
    </source>
</evidence>
<organism evidence="2 3">
    <name type="scientific">Thiohalocapsa halophila</name>
    <dbReference type="NCBI Taxonomy" id="69359"/>
    <lineage>
        <taxon>Bacteria</taxon>
        <taxon>Pseudomonadati</taxon>
        <taxon>Pseudomonadota</taxon>
        <taxon>Gammaproteobacteria</taxon>
        <taxon>Chromatiales</taxon>
        <taxon>Chromatiaceae</taxon>
        <taxon>Thiohalocapsa</taxon>
    </lineage>
</organism>
<reference evidence="2 3" key="1">
    <citation type="journal article" date="2020" name="Microorganisms">
        <title>Osmotic Adaptation and Compatible Solute Biosynthesis of Phototrophic Bacteria as Revealed from Genome Analyses.</title>
        <authorList>
            <person name="Imhoff J.F."/>
            <person name="Rahn T."/>
            <person name="Kunzel S."/>
            <person name="Keller A."/>
            <person name="Neulinger S.C."/>
        </authorList>
    </citation>
    <scope>NUCLEOTIDE SEQUENCE [LARGE SCALE GENOMIC DNA]</scope>
    <source>
        <strain evidence="2 3">DSM 6210</strain>
    </source>
</reference>
<dbReference type="PROSITE" id="PS51257">
    <property type="entry name" value="PROKAR_LIPOPROTEIN"/>
    <property type="match status" value="1"/>
</dbReference>
<feature type="signal peptide" evidence="1">
    <location>
        <begin position="1"/>
        <end position="21"/>
    </location>
</feature>
<keyword evidence="1" id="KW-0732">Signal</keyword>
<keyword evidence="3" id="KW-1185">Reference proteome</keyword>
<comment type="caution">
    <text evidence="2">The sequence shown here is derived from an EMBL/GenBank/DDBJ whole genome shotgun (WGS) entry which is preliminary data.</text>
</comment>
<proteinExistence type="predicted"/>
<sequence length="143" mass="14827">MTKHLLATALAASLACSAKVAADPAEGLNVIVTSPERQAQMMAMVLSVQTVSTHDRTVNLTLCGAAGELALKATQTEALLPSNKSPTMLLQTLIDSGAKVQVCPLYLPNAGKSPEDLLPGIGVAKPAAMAGKLLDRAYQNLTF</sequence>
<dbReference type="EMBL" id="NRRV01000008">
    <property type="protein sequence ID" value="MBK1630057.1"/>
    <property type="molecule type" value="Genomic_DNA"/>
</dbReference>
<dbReference type="Proteomes" id="UP000748752">
    <property type="component" value="Unassembled WGS sequence"/>
</dbReference>
<protein>
    <recommendedName>
        <fullName evidence="4">DsrE family protein</fullName>
    </recommendedName>
</protein>
<evidence type="ECO:0000256" key="1">
    <source>
        <dbReference type="SAM" id="SignalP"/>
    </source>
</evidence>
<evidence type="ECO:0000313" key="2">
    <source>
        <dbReference type="EMBL" id="MBK1630057.1"/>
    </source>
</evidence>
<dbReference type="Gene3D" id="3.40.1260.10">
    <property type="entry name" value="DsrEFH-like"/>
    <property type="match status" value="1"/>
</dbReference>
<gene>
    <name evidence="2" type="ORF">CKO31_04740</name>
</gene>
<accession>A0ABS1CE26</accession>
<dbReference type="RefSeq" id="WP_200234529.1">
    <property type="nucleotide sequence ID" value="NZ_NRRV01000008.1"/>
</dbReference>
<name>A0ABS1CE26_9GAMM</name>
<feature type="chain" id="PRO_5045480367" description="DsrE family protein" evidence="1">
    <location>
        <begin position="22"/>
        <end position="143"/>
    </location>
</feature>
<evidence type="ECO:0008006" key="4">
    <source>
        <dbReference type="Google" id="ProtNLM"/>
    </source>
</evidence>
<dbReference type="SUPFAM" id="SSF75169">
    <property type="entry name" value="DsrEFH-like"/>
    <property type="match status" value="1"/>
</dbReference>
<dbReference type="InterPro" id="IPR027396">
    <property type="entry name" value="DsrEFH-like"/>
</dbReference>